<feature type="non-terminal residue" evidence="1">
    <location>
        <position position="1"/>
    </location>
</feature>
<accession>A0A8I1B7Y5</accession>
<dbReference type="Gene3D" id="3.30.70.1320">
    <property type="entry name" value="Multidrug efflux transporter AcrB pore domain like"/>
    <property type="match status" value="1"/>
</dbReference>
<proteinExistence type="predicted"/>
<evidence type="ECO:0000313" key="2">
    <source>
        <dbReference type="Proteomes" id="UP000645612"/>
    </source>
</evidence>
<comment type="caution">
    <text evidence="1">The sequence shown here is derived from an EMBL/GenBank/DDBJ whole genome shotgun (WGS) entry which is preliminary data.</text>
</comment>
<dbReference type="RefSeq" id="WP_198115101.1">
    <property type="nucleotide sequence ID" value="NZ_JAEDXG010000489.1"/>
</dbReference>
<gene>
    <name evidence="1" type="ORF">JAO13_42360</name>
</gene>
<dbReference type="SUPFAM" id="SSF82693">
    <property type="entry name" value="Multidrug efflux transporter AcrB pore domain, PN1, PN2, PC1 and PC2 subdomains"/>
    <property type="match status" value="1"/>
</dbReference>
<dbReference type="Gene3D" id="3.30.70.1430">
    <property type="entry name" value="Multidrug efflux transporter AcrB pore domain"/>
    <property type="match status" value="1"/>
</dbReference>
<feature type="non-terminal residue" evidence="1">
    <location>
        <position position="78"/>
    </location>
</feature>
<dbReference type="EMBL" id="JAEDXG010000489">
    <property type="protein sequence ID" value="MBH9703064.1"/>
    <property type="molecule type" value="Genomic_DNA"/>
</dbReference>
<name>A0A8I1B7Y5_BURCE</name>
<dbReference type="AlphaFoldDB" id="A0A8I1B7Y5"/>
<organism evidence="1 2">
    <name type="scientific">Burkholderia cepacia</name>
    <name type="common">Pseudomonas cepacia</name>
    <dbReference type="NCBI Taxonomy" id="292"/>
    <lineage>
        <taxon>Bacteria</taxon>
        <taxon>Pseudomonadati</taxon>
        <taxon>Pseudomonadota</taxon>
        <taxon>Betaproteobacteria</taxon>
        <taxon>Burkholderiales</taxon>
        <taxon>Burkholderiaceae</taxon>
        <taxon>Burkholderia</taxon>
        <taxon>Burkholderia cepacia complex</taxon>
    </lineage>
</organism>
<sequence length="78" mass="8699">YQVRKKVGDIGATLPQGVQGPFFNDEFGDVYTNIYTLAGDGFSPAQLRDYADNLRTVLLRVPGVAKVDYFGEQPEHVY</sequence>
<reference evidence="1" key="1">
    <citation type="submission" date="2020-12" db="EMBL/GenBank/DDBJ databases">
        <title>Burkholderia cepacia complex in Mexico.</title>
        <authorList>
            <person name="Estrada P."/>
        </authorList>
    </citation>
    <scope>NUCLEOTIDE SEQUENCE</scope>
    <source>
        <strain evidence="1">871</strain>
    </source>
</reference>
<dbReference type="Proteomes" id="UP000645612">
    <property type="component" value="Unassembled WGS sequence"/>
</dbReference>
<evidence type="ECO:0000313" key="1">
    <source>
        <dbReference type="EMBL" id="MBH9703064.1"/>
    </source>
</evidence>
<protein>
    <submittedName>
        <fullName evidence="1">Efflux RND transporter permease subunit</fullName>
    </submittedName>
</protein>